<dbReference type="EMBL" id="JAACJL010000016">
    <property type="protein sequence ID" value="KAF4619254.1"/>
    <property type="molecule type" value="Genomic_DNA"/>
</dbReference>
<reference evidence="2 3" key="1">
    <citation type="submission" date="2019-12" db="EMBL/GenBank/DDBJ databases">
        <authorList>
            <person name="Floudas D."/>
            <person name="Bentzer J."/>
            <person name="Ahren D."/>
            <person name="Johansson T."/>
            <person name="Persson P."/>
            <person name="Tunlid A."/>
        </authorList>
    </citation>
    <scope>NUCLEOTIDE SEQUENCE [LARGE SCALE GENOMIC DNA]</scope>
    <source>
        <strain evidence="2 3">CBS 102.39</strain>
    </source>
</reference>
<dbReference type="Proteomes" id="UP000521872">
    <property type="component" value="Unassembled WGS sequence"/>
</dbReference>
<accession>A0A8H4QYN7</accession>
<organism evidence="2 3">
    <name type="scientific">Agrocybe pediades</name>
    <dbReference type="NCBI Taxonomy" id="84607"/>
    <lineage>
        <taxon>Eukaryota</taxon>
        <taxon>Fungi</taxon>
        <taxon>Dikarya</taxon>
        <taxon>Basidiomycota</taxon>
        <taxon>Agaricomycotina</taxon>
        <taxon>Agaricomycetes</taxon>
        <taxon>Agaricomycetidae</taxon>
        <taxon>Agaricales</taxon>
        <taxon>Agaricineae</taxon>
        <taxon>Strophariaceae</taxon>
        <taxon>Agrocybe</taxon>
    </lineage>
</organism>
<sequence length="194" mass="20709">MDAATVKFQQALPYVLLPVSSQLAALHTIRTQAPTPSSCLRCGSDLSASSTTRLKRTATKQRIISTTCSSCGTCNTIPIDTGNTASFPSWKKARLSPLPHSTAGEAQARLSHVPTAVLVPSLPKLPTPVLGPTPASNPETVHQSRKIPSHSAKTTKKKPGLQEMLQRNRDKDKDKRAKTAETKSTGLSAFLSTL</sequence>
<dbReference type="AlphaFoldDB" id="A0A8H4QYN7"/>
<evidence type="ECO:0000313" key="2">
    <source>
        <dbReference type="EMBL" id="KAF4619254.1"/>
    </source>
</evidence>
<name>A0A8H4QYN7_9AGAR</name>
<feature type="compositionally biased region" description="Polar residues" evidence="1">
    <location>
        <begin position="182"/>
        <end position="194"/>
    </location>
</feature>
<gene>
    <name evidence="2" type="ORF">D9613_005027</name>
</gene>
<feature type="compositionally biased region" description="Basic and acidic residues" evidence="1">
    <location>
        <begin position="166"/>
        <end position="181"/>
    </location>
</feature>
<feature type="region of interest" description="Disordered" evidence="1">
    <location>
        <begin position="128"/>
        <end position="194"/>
    </location>
</feature>
<protein>
    <submittedName>
        <fullName evidence="2">Uncharacterized protein</fullName>
    </submittedName>
</protein>
<evidence type="ECO:0000256" key="1">
    <source>
        <dbReference type="SAM" id="MobiDB-lite"/>
    </source>
</evidence>
<feature type="compositionally biased region" description="Basic residues" evidence="1">
    <location>
        <begin position="143"/>
        <end position="159"/>
    </location>
</feature>
<keyword evidence="3" id="KW-1185">Reference proteome</keyword>
<proteinExistence type="predicted"/>
<evidence type="ECO:0000313" key="3">
    <source>
        <dbReference type="Proteomes" id="UP000521872"/>
    </source>
</evidence>
<comment type="caution">
    <text evidence="2">The sequence shown here is derived from an EMBL/GenBank/DDBJ whole genome shotgun (WGS) entry which is preliminary data.</text>
</comment>